<keyword evidence="3" id="KW-0274">FAD</keyword>
<keyword evidence="2" id="KW-0285">Flavoprotein</keyword>
<keyword evidence="7" id="KW-1185">Reference proteome</keyword>
<comment type="cofactor">
    <cofactor evidence="1">
        <name>FAD</name>
        <dbReference type="ChEBI" id="CHEBI:57692"/>
    </cofactor>
</comment>
<evidence type="ECO:0000256" key="1">
    <source>
        <dbReference type="ARBA" id="ARBA00001974"/>
    </source>
</evidence>
<reference evidence="6 7" key="1">
    <citation type="journal article" date="2019" name="Int. J. Syst. Evol. Microbiol.">
        <title>The Global Catalogue of Microorganisms (GCM) 10K type strain sequencing project: providing services to taxonomists for standard genome sequencing and annotation.</title>
        <authorList>
            <consortium name="The Broad Institute Genomics Platform"/>
            <consortium name="The Broad Institute Genome Sequencing Center for Infectious Disease"/>
            <person name="Wu L."/>
            <person name="Ma J."/>
        </authorList>
    </citation>
    <scope>NUCLEOTIDE SEQUENCE [LARGE SCALE GENOMIC DNA]</scope>
    <source>
        <strain evidence="6 7">PSRA2</strain>
    </source>
</reference>
<accession>A0ABD5UBF7</accession>
<evidence type="ECO:0000256" key="4">
    <source>
        <dbReference type="ARBA" id="ARBA00023002"/>
    </source>
</evidence>
<dbReference type="GO" id="GO:0016491">
    <property type="term" value="F:oxidoreductase activity"/>
    <property type="evidence" value="ECO:0007669"/>
    <property type="project" value="UniProtKB-KW"/>
</dbReference>
<name>A0ABD5UBF7_9EURY</name>
<dbReference type="SUPFAM" id="SSF51905">
    <property type="entry name" value="FAD/NAD(P)-binding domain"/>
    <property type="match status" value="1"/>
</dbReference>
<dbReference type="Gene3D" id="3.50.50.60">
    <property type="entry name" value="FAD/NAD(P)-binding domain"/>
    <property type="match status" value="1"/>
</dbReference>
<keyword evidence="4" id="KW-0560">Oxidoreductase</keyword>
<evidence type="ECO:0000259" key="5">
    <source>
        <dbReference type="Pfam" id="PF00890"/>
    </source>
</evidence>
<dbReference type="EMBL" id="JBHSXM010000002">
    <property type="protein sequence ID" value="MFC6837877.1"/>
    <property type="molecule type" value="Genomic_DNA"/>
</dbReference>
<dbReference type="AlphaFoldDB" id="A0ABD5UBF7"/>
<sequence>MFVRNVDPELVDWESETDFIIVGGGGCGLSAAATAAAHCDVTLLEKADRVGGKARVATGQICGVGSSLQHELGIDDSAEAFYEDLLVQQTETSAERYTLNHDLVTTVAGRSGETLDWLMSEVGAGLTLHTGRFEMAGHRVHRTHYPVRADGVIPRAGQPVTDALHETALDRDVDIRTEFPCDQLVLDEETGQIIGVASKENPSAVPRRQSTIMIRAEHVLLACDGFAANPELVAERLPEIADLDYWGTRENTGDALRIAEELGLRLDEPLYDMHGPFTVPEGVYLPNELVKAGSIIVNEDAERFMDCGNVPYRMMDMHILDQESSTGYLVLDESIVDLFIDEPLTTHQFSFLLDEDCFDVSDSVAAVADRYGLDANDLARTIESVNRAARDDDAEVPYGRAYPHNLAPPFYTAKIRPMYVKARQGIVVDERMRVVREDGSVIENLYAGGNASESLEAGDPNVYIPGMDLMTALTEGHLVGEFVGKSVAGAAGEDTEGRA</sequence>
<gene>
    <name evidence="6" type="ORF">ACFQHK_15420</name>
</gene>
<evidence type="ECO:0000256" key="2">
    <source>
        <dbReference type="ARBA" id="ARBA00022630"/>
    </source>
</evidence>
<proteinExistence type="predicted"/>
<dbReference type="InterPro" id="IPR050315">
    <property type="entry name" value="FAD-oxidoreductase_2"/>
</dbReference>
<dbReference type="InterPro" id="IPR003953">
    <property type="entry name" value="FAD-dep_OxRdtase_2_FAD-bd"/>
</dbReference>
<dbReference type="PANTHER" id="PTHR43400">
    <property type="entry name" value="FUMARATE REDUCTASE"/>
    <property type="match status" value="1"/>
</dbReference>
<feature type="domain" description="FAD-dependent oxidoreductase 2 FAD-binding" evidence="5">
    <location>
        <begin position="18"/>
        <end position="452"/>
    </location>
</feature>
<evidence type="ECO:0000313" key="6">
    <source>
        <dbReference type="EMBL" id="MFC6837877.1"/>
    </source>
</evidence>
<dbReference type="InterPro" id="IPR027477">
    <property type="entry name" value="Succ_DH/fumarate_Rdtase_cat_sf"/>
</dbReference>
<dbReference type="Pfam" id="PF00890">
    <property type="entry name" value="FAD_binding_2"/>
    <property type="match status" value="1"/>
</dbReference>
<evidence type="ECO:0000256" key="3">
    <source>
        <dbReference type="ARBA" id="ARBA00022827"/>
    </source>
</evidence>
<dbReference type="Gene3D" id="3.90.700.10">
    <property type="entry name" value="Succinate dehydrogenase/fumarate reductase flavoprotein, catalytic domain"/>
    <property type="match status" value="1"/>
</dbReference>
<evidence type="ECO:0000313" key="7">
    <source>
        <dbReference type="Proteomes" id="UP001596406"/>
    </source>
</evidence>
<dbReference type="PANTHER" id="PTHR43400:SF7">
    <property type="entry name" value="FAD-DEPENDENT OXIDOREDUCTASE 2 FAD BINDING DOMAIN-CONTAINING PROTEIN"/>
    <property type="match status" value="1"/>
</dbReference>
<protein>
    <submittedName>
        <fullName evidence="6">FAD-dependent oxidoreductase</fullName>
    </submittedName>
</protein>
<dbReference type="SUPFAM" id="SSF56425">
    <property type="entry name" value="Succinate dehydrogenase/fumarate reductase flavoprotein, catalytic domain"/>
    <property type="match status" value="1"/>
</dbReference>
<dbReference type="Proteomes" id="UP001596406">
    <property type="component" value="Unassembled WGS sequence"/>
</dbReference>
<organism evidence="6 7">
    <name type="scientific">Halomarina ordinaria</name>
    <dbReference type="NCBI Taxonomy" id="3033939"/>
    <lineage>
        <taxon>Archaea</taxon>
        <taxon>Methanobacteriati</taxon>
        <taxon>Methanobacteriota</taxon>
        <taxon>Stenosarchaea group</taxon>
        <taxon>Halobacteria</taxon>
        <taxon>Halobacteriales</taxon>
        <taxon>Natronomonadaceae</taxon>
        <taxon>Halomarina</taxon>
    </lineage>
</organism>
<dbReference type="RefSeq" id="WP_304449593.1">
    <property type="nucleotide sequence ID" value="NZ_JARRAH010000002.1"/>
</dbReference>
<comment type="caution">
    <text evidence="6">The sequence shown here is derived from an EMBL/GenBank/DDBJ whole genome shotgun (WGS) entry which is preliminary data.</text>
</comment>
<dbReference type="InterPro" id="IPR036188">
    <property type="entry name" value="FAD/NAD-bd_sf"/>
</dbReference>